<dbReference type="InterPro" id="IPR029058">
    <property type="entry name" value="AB_hydrolase_fold"/>
</dbReference>
<gene>
    <name evidence="1" type="ORF">GTE8_7</name>
</gene>
<dbReference type="Proteomes" id="UP000204476">
    <property type="component" value="Genome"/>
</dbReference>
<accession>A0A0K0N691</accession>
<evidence type="ECO:0000313" key="2">
    <source>
        <dbReference type="Proteomes" id="UP000204476"/>
    </source>
</evidence>
<dbReference type="EMBL" id="KR053201">
    <property type="protein sequence ID" value="AKJ72350.1"/>
    <property type="molecule type" value="Genomic_DNA"/>
</dbReference>
<dbReference type="Gene3D" id="3.40.50.1820">
    <property type="entry name" value="alpha/beta hydrolase"/>
    <property type="match status" value="1"/>
</dbReference>
<evidence type="ECO:0000313" key="1">
    <source>
        <dbReference type="EMBL" id="AKJ72350.1"/>
    </source>
</evidence>
<evidence type="ECO:0008006" key="3">
    <source>
        <dbReference type="Google" id="ProtNLM"/>
    </source>
</evidence>
<dbReference type="RefSeq" id="YP_009187069.1">
    <property type="nucleotide sequence ID" value="NC_028653.1"/>
</dbReference>
<dbReference type="SUPFAM" id="SSF53474">
    <property type="entry name" value="alpha/beta-Hydrolases"/>
    <property type="match status" value="1"/>
</dbReference>
<dbReference type="GeneID" id="26515965"/>
<dbReference type="OrthoDB" id="16032at10239"/>
<keyword evidence="2" id="KW-1185">Reference proteome</keyword>
<organism evidence="1 2">
    <name type="scientific">Gordonia phage GTE8</name>
    <dbReference type="NCBI Taxonomy" id="1647475"/>
    <lineage>
        <taxon>Viruses</taxon>
        <taxon>Duplodnaviria</taxon>
        <taxon>Heunggongvirae</taxon>
        <taxon>Uroviricota</taxon>
        <taxon>Caudoviricetes</taxon>
        <taxon>Zierdtviridae</taxon>
        <taxon>Emilbogenvirinae</taxon>
        <taxon>Foxborovirus</taxon>
        <taxon>Foxborovirus GTE8</taxon>
    </lineage>
</organism>
<proteinExistence type="predicted"/>
<sequence length="243" mass="25971">MSDIVLRTLRGTGEPLESPMMTDIVEACAALDVPHRPVQYYASIAPAGGTRMFHESYADGWHRAAKADAEGPASIWVGYSLGGIIAGDVAAAGELSNCILLILLSDPLRAANQVAPECRVPKDYYGCAGSRYISTGNFPVLSLSVHDDPISSLPRGNGFRQIASVVTGQPQPLAIEQVTNIGAILSAARRYLGTPPNRLVGTPAIPSRHVVYNTEKMPGAPMTYTQFAARRAKEAILKHRTFA</sequence>
<name>A0A0K0N691_9CAUD</name>
<reference evidence="1 2" key="1">
    <citation type="journal article" date="2015" name="PLoS ONE">
        <title>Lysis to Kill: Evaluation of the Lytic Abilities, and Genomics of Nine Bacteriophages Infective for Gordonia spp. and Their Potential Use in Activated Sludge Foam Biocontrol.</title>
        <authorList>
            <person name="Dyson Z.A."/>
            <person name="Tucci J."/>
            <person name="Seviour R.J."/>
            <person name="Petrovski S."/>
        </authorList>
    </citation>
    <scope>NUCLEOTIDE SEQUENCE [LARGE SCALE GENOMIC DNA]</scope>
</reference>
<dbReference type="KEGG" id="vg:26515965"/>
<protein>
    <recommendedName>
        <fullName evidence="3">Lysin B</fullName>
    </recommendedName>
</protein>